<proteinExistence type="predicted"/>
<keyword evidence="4" id="KW-1185">Reference proteome</keyword>
<evidence type="ECO:0000313" key="4">
    <source>
        <dbReference type="Proteomes" id="UP000555552"/>
    </source>
</evidence>
<dbReference type="EMBL" id="JABEMA010000178">
    <property type="protein sequence ID" value="NNH23676.1"/>
    <property type="molecule type" value="Genomic_DNA"/>
</dbReference>
<feature type="non-terminal residue" evidence="3">
    <location>
        <position position="259"/>
    </location>
</feature>
<reference evidence="3 4" key="1">
    <citation type="submission" date="2020-05" db="EMBL/GenBank/DDBJ databases">
        <title>MicrobeNet Type strains.</title>
        <authorList>
            <person name="Nicholson A.C."/>
        </authorList>
    </citation>
    <scope>NUCLEOTIDE SEQUENCE [LARGE SCALE GENOMIC DNA]</scope>
    <source>
        <strain evidence="3 4">JCM 14547</strain>
    </source>
</reference>
<organism evidence="3 4">
    <name type="scientific">Pseudokineococcus marinus</name>
    <dbReference type="NCBI Taxonomy" id="351215"/>
    <lineage>
        <taxon>Bacteria</taxon>
        <taxon>Bacillati</taxon>
        <taxon>Actinomycetota</taxon>
        <taxon>Actinomycetes</taxon>
        <taxon>Kineosporiales</taxon>
        <taxon>Kineosporiaceae</taxon>
        <taxon>Pseudokineococcus</taxon>
    </lineage>
</organism>
<evidence type="ECO:0000313" key="3">
    <source>
        <dbReference type="EMBL" id="NNH23676.1"/>
    </source>
</evidence>
<dbReference type="Proteomes" id="UP000555552">
    <property type="component" value="Unassembled WGS sequence"/>
</dbReference>
<dbReference type="Pfam" id="PF17853">
    <property type="entry name" value="GGDEF_2"/>
    <property type="match status" value="1"/>
</dbReference>
<feature type="region of interest" description="Disordered" evidence="1">
    <location>
        <begin position="193"/>
        <end position="214"/>
    </location>
</feature>
<dbReference type="AlphaFoldDB" id="A0A849BW09"/>
<feature type="domain" description="CdaR GGDEF-like" evidence="2">
    <location>
        <begin position="125"/>
        <end position="257"/>
    </location>
</feature>
<protein>
    <submittedName>
        <fullName evidence="3">PucR family transcriptional regulator</fullName>
    </submittedName>
</protein>
<name>A0A849BW09_9ACTN</name>
<dbReference type="InterPro" id="IPR041522">
    <property type="entry name" value="CdaR_GGDEF"/>
</dbReference>
<gene>
    <name evidence="3" type="ORF">HLB09_11365</name>
</gene>
<evidence type="ECO:0000256" key="1">
    <source>
        <dbReference type="SAM" id="MobiDB-lite"/>
    </source>
</evidence>
<evidence type="ECO:0000259" key="2">
    <source>
        <dbReference type="Pfam" id="PF17853"/>
    </source>
</evidence>
<comment type="caution">
    <text evidence="3">The sequence shown here is derived from an EMBL/GenBank/DDBJ whole genome shotgun (WGS) entry which is preliminary data.</text>
</comment>
<sequence length="259" mass="26624">MSAEDRSWVGLVAQAGIGAFTAWYSDPEAPLAVTADVFGSAPRELTRAVTLAQTLELVRAAVDVVEDHVDEVAAPGREQHLREAVLRYSREVAFAAARLYAGAAEARGAWDARLEALVVDAVVRGDVDDGVRSRLSALGWGRPAVVTVVVGSAPAGSPEDVIARLRRAARASADDALVGLQGERLVVLLGLSSRPRRGPDRGTPEDGSAAARSTAAGRVDLRAATTALARLFGPGPVVVGPAVPDLAAAGASTRAALSG</sequence>
<accession>A0A849BW09</accession>